<organism evidence="1 2">
    <name type="scientific">Petrolisthes cinctipes</name>
    <name type="common">Flat porcelain crab</name>
    <dbReference type="NCBI Taxonomy" id="88211"/>
    <lineage>
        <taxon>Eukaryota</taxon>
        <taxon>Metazoa</taxon>
        <taxon>Ecdysozoa</taxon>
        <taxon>Arthropoda</taxon>
        <taxon>Crustacea</taxon>
        <taxon>Multicrustacea</taxon>
        <taxon>Malacostraca</taxon>
        <taxon>Eumalacostraca</taxon>
        <taxon>Eucarida</taxon>
        <taxon>Decapoda</taxon>
        <taxon>Pleocyemata</taxon>
        <taxon>Anomura</taxon>
        <taxon>Galatheoidea</taxon>
        <taxon>Porcellanidae</taxon>
        <taxon>Petrolisthes</taxon>
    </lineage>
</organism>
<keyword evidence="2" id="KW-1185">Reference proteome</keyword>
<dbReference type="EMBL" id="JAWQEG010008034">
    <property type="protein sequence ID" value="KAK3851135.1"/>
    <property type="molecule type" value="Genomic_DNA"/>
</dbReference>
<gene>
    <name evidence="1" type="ORF">Pcinc_042192</name>
</gene>
<dbReference type="Proteomes" id="UP001286313">
    <property type="component" value="Unassembled WGS sequence"/>
</dbReference>
<protein>
    <submittedName>
        <fullName evidence="1">Uncharacterized protein</fullName>
    </submittedName>
</protein>
<dbReference type="AlphaFoldDB" id="A0AAE1BID3"/>
<evidence type="ECO:0000313" key="2">
    <source>
        <dbReference type="Proteomes" id="UP001286313"/>
    </source>
</evidence>
<comment type="caution">
    <text evidence="1">The sequence shown here is derived from an EMBL/GenBank/DDBJ whole genome shotgun (WGS) entry which is preliminary data.</text>
</comment>
<name>A0AAE1BID3_PETCI</name>
<sequence length="104" mass="11079">MVGQSPASVASNCESIKSITSRSASAASNNCILSATRNPHKEKLAPSTCDSANHPNTCFSRYSPSHTFFSEPMAEVTKKSGVLGTDLLKTEVQKITLSRKNTCS</sequence>
<accession>A0AAE1BID3</accession>
<proteinExistence type="predicted"/>
<evidence type="ECO:0000313" key="1">
    <source>
        <dbReference type="EMBL" id="KAK3851135.1"/>
    </source>
</evidence>
<reference evidence="1" key="1">
    <citation type="submission" date="2023-10" db="EMBL/GenBank/DDBJ databases">
        <title>Genome assemblies of two species of porcelain crab, Petrolisthes cinctipes and Petrolisthes manimaculis (Anomura: Porcellanidae).</title>
        <authorList>
            <person name="Angst P."/>
        </authorList>
    </citation>
    <scope>NUCLEOTIDE SEQUENCE</scope>
    <source>
        <strain evidence="1">PB745_01</strain>
        <tissue evidence="1">Gill</tissue>
    </source>
</reference>